<dbReference type="KEGG" id="mbd:MEBOL_006259"/>
<organism evidence="1 2">
    <name type="scientific">Melittangium boletus DSM 14713</name>
    <dbReference type="NCBI Taxonomy" id="1294270"/>
    <lineage>
        <taxon>Bacteria</taxon>
        <taxon>Pseudomonadati</taxon>
        <taxon>Myxococcota</taxon>
        <taxon>Myxococcia</taxon>
        <taxon>Myxococcales</taxon>
        <taxon>Cystobacterineae</taxon>
        <taxon>Archangiaceae</taxon>
        <taxon>Melittangium</taxon>
    </lineage>
</organism>
<dbReference type="RefSeq" id="WP_095980913.1">
    <property type="nucleotide sequence ID" value="NZ_CP022163.1"/>
</dbReference>
<dbReference type="EMBL" id="CP022163">
    <property type="protein sequence ID" value="ATB32770.1"/>
    <property type="molecule type" value="Genomic_DNA"/>
</dbReference>
<sequence>MFTAILLLLLSSAPDAPDEALPPEALGAPPQANEQPTAWACTVETLQSGRQCVFEAEVAASTAVKDQAASNVRTLKDIAHALCLHAARPSSGLAADKNLVGQCERKYTEAAEDACGLGGKVPVIDAKGRFAPEARVCYLKLEKVLQDIATMATVASACCQCAEKQRCPGAGDSCHENVSHQELGTNALVCLSHLCGAACSLMMPEDTPSMGAIRSTTQARRPTRAVESL</sequence>
<protein>
    <submittedName>
        <fullName evidence="1">Uncharacterized protein</fullName>
    </submittedName>
</protein>
<reference evidence="1 2" key="1">
    <citation type="submission" date="2017-06" db="EMBL/GenBank/DDBJ databases">
        <authorList>
            <person name="Kim H.J."/>
            <person name="Triplett B.A."/>
        </authorList>
    </citation>
    <scope>NUCLEOTIDE SEQUENCE [LARGE SCALE GENOMIC DNA]</scope>
    <source>
        <strain evidence="1 2">DSM 14713</strain>
    </source>
</reference>
<accession>A0A250IND9</accession>
<name>A0A250IND9_9BACT</name>
<gene>
    <name evidence="1" type="ORF">MEBOL_006259</name>
</gene>
<dbReference type="Proteomes" id="UP000217289">
    <property type="component" value="Chromosome"/>
</dbReference>
<evidence type="ECO:0000313" key="1">
    <source>
        <dbReference type="EMBL" id="ATB32770.1"/>
    </source>
</evidence>
<dbReference type="OrthoDB" id="5502061at2"/>
<dbReference type="AlphaFoldDB" id="A0A250IND9"/>
<proteinExistence type="predicted"/>
<keyword evidence="2" id="KW-1185">Reference proteome</keyword>
<evidence type="ECO:0000313" key="2">
    <source>
        <dbReference type="Proteomes" id="UP000217289"/>
    </source>
</evidence>